<dbReference type="InterPro" id="IPR015943">
    <property type="entry name" value="WD40/YVTN_repeat-like_dom_sf"/>
</dbReference>
<dbReference type="PROSITE" id="PS50082">
    <property type="entry name" value="WD_REPEATS_2"/>
    <property type="match status" value="2"/>
</dbReference>
<dbReference type="STRING" id="52247.A0A4T0X1S7"/>
<evidence type="ECO:0000313" key="12">
    <source>
        <dbReference type="Proteomes" id="UP000307173"/>
    </source>
</evidence>
<keyword evidence="8" id="KW-0539">Nucleus</keyword>
<evidence type="ECO:0000256" key="2">
    <source>
        <dbReference type="ARBA" id="ARBA00007306"/>
    </source>
</evidence>
<keyword evidence="5" id="KW-0227">DNA damage</keyword>
<organism evidence="11 12">
    <name type="scientific">Pichia inconspicua</name>
    <dbReference type="NCBI Taxonomy" id="52247"/>
    <lineage>
        <taxon>Eukaryota</taxon>
        <taxon>Fungi</taxon>
        <taxon>Dikarya</taxon>
        <taxon>Ascomycota</taxon>
        <taxon>Saccharomycotina</taxon>
        <taxon>Pichiomycetes</taxon>
        <taxon>Pichiales</taxon>
        <taxon>Pichiaceae</taxon>
        <taxon>Pichia</taxon>
    </lineage>
</organism>
<feature type="repeat" description="WD" evidence="9">
    <location>
        <begin position="141"/>
        <end position="182"/>
    </location>
</feature>
<evidence type="ECO:0000313" key="11">
    <source>
        <dbReference type="EMBL" id="TID29000.1"/>
    </source>
</evidence>
<evidence type="ECO:0000256" key="4">
    <source>
        <dbReference type="ARBA" id="ARBA00022737"/>
    </source>
</evidence>
<dbReference type="GO" id="GO:0006334">
    <property type="term" value="P:nucleosome assembly"/>
    <property type="evidence" value="ECO:0007669"/>
    <property type="project" value="TreeGrafter"/>
</dbReference>
<evidence type="ECO:0000256" key="1">
    <source>
        <dbReference type="ARBA" id="ARBA00004123"/>
    </source>
</evidence>
<comment type="caution">
    <text evidence="11">The sequence shown here is derived from an EMBL/GenBank/DDBJ whole genome shotgun (WGS) entry which is preliminary data.</text>
</comment>
<feature type="repeat" description="WD" evidence="9">
    <location>
        <begin position="81"/>
        <end position="113"/>
    </location>
</feature>
<feature type="domain" description="CAF1B/HIR1 beta-propeller" evidence="10">
    <location>
        <begin position="273"/>
        <end position="436"/>
    </location>
</feature>
<dbReference type="SUPFAM" id="SSF50978">
    <property type="entry name" value="WD40 repeat-like"/>
    <property type="match status" value="1"/>
</dbReference>
<dbReference type="OrthoDB" id="71227at2759"/>
<accession>A0A4T0X1S7</accession>
<dbReference type="GO" id="GO:0033186">
    <property type="term" value="C:CAF-1 complex"/>
    <property type="evidence" value="ECO:0007669"/>
    <property type="project" value="TreeGrafter"/>
</dbReference>
<gene>
    <name evidence="11" type="ORF">CANINC_002148</name>
</gene>
<evidence type="ECO:0000256" key="3">
    <source>
        <dbReference type="ARBA" id="ARBA00022574"/>
    </source>
</evidence>
<keyword evidence="3 9" id="KW-0853">WD repeat</keyword>
<keyword evidence="4" id="KW-0677">Repeat</keyword>
<dbReference type="InterPro" id="IPR001680">
    <property type="entry name" value="WD40_rpt"/>
</dbReference>
<dbReference type="SMART" id="SM00320">
    <property type="entry name" value="WD40"/>
    <property type="match status" value="5"/>
</dbReference>
<dbReference type="PANTHER" id="PTHR15271:SF4">
    <property type="entry name" value="CHROMATIN ASSEMBLY FACTOR 1 SUBUNIT B"/>
    <property type="match status" value="1"/>
</dbReference>
<dbReference type="Gene3D" id="2.130.10.10">
    <property type="entry name" value="YVTN repeat-like/Quinoprotein amine dehydrogenase"/>
    <property type="match status" value="2"/>
</dbReference>
<dbReference type="InterPro" id="IPR036322">
    <property type="entry name" value="WD40_repeat_dom_sf"/>
</dbReference>
<dbReference type="InterPro" id="IPR055410">
    <property type="entry name" value="Beta-prop_CAF1B_HIR1"/>
</dbReference>
<dbReference type="InterPro" id="IPR045145">
    <property type="entry name" value="PTHR15271"/>
</dbReference>
<keyword evidence="7" id="KW-0234">DNA repair</keyword>
<keyword evidence="6" id="KW-0156">Chromatin regulator</keyword>
<evidence type="ECO:0000259" key="10">
    <source>
        <dbReference type="Pfam" id="PF24105"/>
    </source>
</evidence>
<comment type="similarity">
    <text evidence="2">Belongs to the WD repeat HIR1 family.</text>
</comment>
<evidence type="ECO:0000256" key="7">
    <source>
        <dbReference type="ARBA" id="ARBA00023204"/>
    </source>
</evidence>
<evidence type="ECO:0000256" key="9">
    <source>
        <dbReference type="PROSITE-ProRule" id="PRU00221"/>
    </source>
</evidence>
<name>A0A4T0X1S7_9ASCO</name>
<dbReference type="EMBL" id="SELW01000349">
    <property type="protein sequence ID" value="TID29000.1"/>
    <property type="molecule type" value="Genomic_DNA"/>
</dbReference>
<keyword evidence="12" id="KW-1185">Reference proteome</keyword>
<dbReference type="GO" id="GO:0006335">
    <property type="term" value="P:DNA replication-dependent chromatin assembly"/>
    <property type="evidence" value="ECO:0007669"/>
    <property type="project" value="InterPro"/>
</dbReference>
<evidence type="ECO:0000256" key="6">
    <source>
        <dbReference type="ARBA" id="ARBA00022853"/>
    </source>
</evidence>
<dbReference type="PANTHER" id="PTHR15271">
    <property type="entry name" value="CHROMATIN ASSEMBLY FACTOR 1 SUBUNIT B"/>
    <property type="match status" value="1"/>
</dbReference>
<dbReference type="PROSITE" id="PS50294">
    <property type="entry name" value="WD_REPEATS_REGION"/>
    <property type="match status" value="1"/>
</dbReference>
<dbReference type="GO" id="GO:0006281">
    <property type="term" value="P:DNA repair"/>
    <property type="evidence" value="ECO:0007669"/>
    <property type="project" value="UniProtKB-KW"/>
</dbReference>
<feature type="domain" description="CAF1B/HIR1 beta-propeller" evidence="10">
    <location>
        <begin position="19"/>
        <end position="218"/>
    </location>
</feature>
<protein>
    <recommendedName>
        <fullName evidence="10">CAF1B/HIR1 beta-propeller domain-containing protein</fullName>
    </recommendedName>
</protein>
<reference evidence="11 12" key="1">
    <citation type="journal article" date="2019" name="Front. Genet.">
        <title>Whole-Genome Sequencing of the Opportunistic Yeast Pathogen Candida inconspicua Uncovers Its Hybrid Origin.</title>
        <authorList>
            <person name="Mixao V."/>
            <person name="Hansen A.P."/>
            <person name="Saus E."/>
            <person name="Boekhout T."/>
            <person name="Lass-Florl C."/>
            <person name="Gabaldon T."/>
        </authorList>
    </citation>
    <scope>NUCLEOTIDE SEQUENCE [LARGE SCALE GENOMIC DNA]</scope>
    <source>
        <strain evidence="11 12">CBS 180</strain>
    </source>
</reference>
<evidence type="ECO:0000256" key="5">
    <source>
        <dbReference type="ARBA" id="ARBA00022763"/>
    </source>
</evidence>
<comment type="subcellular location">
    <subcellularLocation>
        <location evidence="1">Nucleus</location>
    </subcellularLocation>
</comment>
<evidence type="ECO:0000256" key="8">
    <source>
        <dbReference type="ARBA" id="ARBA00023242"/>
    </source>
</evidence>
<dbReference type="AlphaFoldDB" id="A0A4T0X1S7"/>
<dbReference type="Pfam" id="PF24105">
    <property type="entry name" value="Beta-prop_CAF1B_HIR1"/>
    <property type="match status" value="2"/>
</dbReference>
<proteinExistence type="inferred from homology"/>
<dbReference type="Proteomes" id="UP000307173">
    <property type="component" value="Unassembled WGS sequence"/>
</dbReference>
<sequence length="444" mass="49055">MTMEELSSISTITAKTLALHWHEGGAAIYSLCTQPDSSCQSQNGQHLERLVTGGGDNNARVWNIVRNEIGEVTGVEYLSTITKHTQAVNCVRFNNTGDLLATASDDGSIMIWEKNEQIVRDFGVDVEDDIKESWSTKIVCYSSNMSEIYDISWSPDSKYICCGLMDNVIRIFNISTGALVQQIAEHNHYVQGVTWDPLGEFICSQSADRSVHFYQVSYNDDSALTIGPNAMYKSIKSEVVASTTHESLSDEIIQTPANMNTESTIGTPLKVGSNTLSATNQRQQHLYHNETLPSFFRRLTFSPDGALLVSTSGIHKNEQGQERNTVWVYTRAGIMNHRGPIAHLPGLRKPAIAVRFSPIKYKLREDIEPVFAFPYRLIFAVVTQDSIVLYDTQSKGAIAIVTGLHYANLTDVAWASSGKTLFISSVDGFVSTVNLGDSIATLYT</sequence>
<dbReference type="GO" id="GO:0005634">
    <property type="term" value="C:nucleus"/>
    <property type="evidence" value="ECO:0007669"/>
    <property type="project" value="UniProtKB-SubCell"/>
</dbReference>